<accession>A0A258HH19</accession>
<dbReference type="GO" id="GO:0009279">
    <property type="term" value="C:cell outer membrane"/>
    <property type="evidence" value="ECO:0007669"/>
    <property type="project" value="UniProtKB-SubCell"/>
</dbReference>
<keyword evidence="4" id="KW-0812">Transmembrane</keyword>
<dbReference type="Pfam" id="PF00593">
    <property type="entry name" value="TonB_dep_Rec_b-barrel"/>
    <property type="match status" value="1"/>
</dbReference>
<protein>
    <submittedName>
        <fullName evidence="14">Uncharacterized protein</fullName>
    </submittedName>
</protein>
<evidence type="ECO:0000256" key="11">
    <source>
        <dbReference type="SAM" id="SignalP"/>
    </source>
</evidence>
<proteinExistence type="inferred from homology"/>
<dbReference type="Proteomes" id="UP000216147">
    <property type="component" value="Unassembled WGS sequence"/>
</dbReference>
<keyword evidence="5 11" id="KW-0732">Signal</keyword>
<evidence type="ECO:0000313" key="15">
    <source>
        <dbReference type="Proteomes" id="UP000216147"/>
    </source>
</evidence>
<dbReference type="InterPro" id="IPR037066">
    <property type="entry name" value="Plug_dom_sf"/>
</dbReference>
<evidence type="ECO:0000256" key="2">
    <source>
        <dbReference type="ARBA" id="ARBA00022448"/>
    </source>
</evidence>
<dbReference type="Gene3D" id="2.40.170.20">
    <property type="entry name" value="TonB-dependent receptor, beta-barrel domain"/>
    <property type="match status" value="1"/>
</dbReference>
<dbReference type="InterPro" id="IPR036942">
    <property type="entry name" value="Beta-barrel_TonB_sf"/>
</dbReference>
<feature type="chain" id="PRO_5013033898" evidence="11">
    <location>
        <begin position="22"/>
        <end position="677"/>
    </location>
</feature>
<evidence type="ECO:0000256" key="5">
    <source>
        <dbReference type="ARBA" id="ARBA00022729"/>
    </source>
</evidence>
<dbReference type="GO" id="GO:0044718">
    <property type="term" value="P:siderophore transmembrane transport"/>
    <property type="evidence" value="ECO:0007669"/>
    <property type="project" value="TreeGrafter"/>
</dbReference>
<evidence type="ECO:0000256" key="3">
    <source>
        <dbReference type="ARBA" id="ARBA00022452"/>
    </source>
</evidence>
<keyword evidence="3" id="KW-1134">Transmembrane beta strand</keyword>
<evidence type="ECO:0000259" key="13">
    <source>
        <dbReference type="Pfam" id="PF07715"/>
    </source>
</evidence>
<feature type="signal peptide" evidence="11">
    <location>
        <begin position="1"/>
        <end position="21"/>
    </location>
</feature>
<keyword evidence="6 10" id="KW-0798">TonB box</keyword>
<evidence type="ECO:0000256" key="8">
    <source>
        <dbReference type="ARBA" id="ARBA00023170"/>
    </source>
</evidence>
<dbReference type="PANTHER" id="PTHR30069">
    <property type="entry name" value="TONB-DEPENDENT OUTER MEMBRANE RECEPTOR"/>
    <property type="match status" value="1"/>
</dbReference>
<keyword evidence="8" id="KW-0675">Receptor</keyword>
<keyword evidence="2" id="KW-0813">Transport</keyword>
<comment type="similarity">
    <text evidence="10">Belongs to the TonB-dependent receptor family.</text>
</comment>
<feature type="domain" description="TonB-dependent receptor plug" evidence="13">
    <location>
        <begin position="35"/>
        <end position="117"/>
    </location>
</feature>
<evidence type="ECO:0000256" key="4">
    <source>
        <dbReference type="ARBA" id="ARBA00022692"/>
    </source>
</evidence>
<dbReference type="PANTHER" id="PTHR30069:SF29">
    <property type="entry name" value="HEMOGLOBIN AND HEMOGLOBIN-HAPTOGLOBIN-BINDING PROTEIN 1-RELATED"/>
    <property type="match status" value="1"/>
</dbReference>
<comment type="subcellular location">
    <subcellularLocation>
        <location evidence="1">Cell outer membrane</location>
        <topology evidence="1">Multi-pass membrane protein</topology>
    </subcellularLocation>
</comment>
<name>A0A258HH19_9CAUL</name>
<evidence type="ECO:0000256" key="7">
    <source>
        <dbReference type="ARBA" id="ARBA00023136"/>
    </source>
</evidence>
<keyword evidence="7 10" id="KW-0472">Membrane</keyword>
<dbReference type="EMBL" id="NCEQ01000013">
    <property type="protein sequence ID" value="OYX55628.1"/>
    <property type="molecule type" value="Genomic_DNA"/>
</dbReference>
<dbReference type="InterPro" id="IPR039426">
    <property type="entry name" value="TonB-dep_rcpt-like"/>
</dbReference>
<keyword evidence="9" id="KW-0998">Cell outer membrane</keyword>
<organism evidence="14 15">
    <name type="scientific">Brevundimonas subvibrioides</name>
    <dbReference type="NCBI Taxonomy" id="74313"/>
    <lineage>
        <taxon>Bacteria</taxon>
        <taxon>Pseudomonadati</taxon>
        <taxon>Pseudomonadota</taxon>
        <taxon>Alphaproteobacteria</taxon>
        <taxon>Caulobacterales</taxon>
        <taxon>Caulobacteraceae</taxon>
        <taxon>Brevundimonas</taxon>
    </lineage>
</organism>
<reference evidence="14 15" key="1">
    <citation type="submission" date="2017-03" db="EMBL/GenBank/DDBJ databases">
        <title>Lifting the veil on microbial sulfur biogeochemistry in mining wastewaters.</title>
        <authorList>
            <person name="Kantor R.S."/>
            <person name="Colenbrander Nelson T."/>
            <person name="Marshall S."/>
            <person name="Bennett D."/>
            <person name="Apte S."/>
            <person name="Camacho D."/>
            <person name="Thomas B.C."/>
            <person name="Warren L.A."/>
            <person name="Banfield J.F."/>
        </authorList>
    </citation>
    <scope>NUCLEOTIDE SEQUENCE [LARGE SCALE GENOMIC DNA]</scope>
    <source>
        <strain evidence="14">32-68-21</strain>
    </source>
</reference>
<dbReference type="GO" id="GO:0015344">
    <property type="term" value="F:siderophore uptake transmembrane transporter activity"/>
    <property type="evidence" value="ECO:0007669"/>
    <property type="project" value="TreeGrafter"/>
</dbReference>
<evidence type="ECO:0000256" key="9">
    <source>
        <dbReference type="ARBA" id="ARBA00023237"/>
    </source>
</evidence>
<dbReference type="Pfam" id="PF07715">
    <property type="entry name" value="Plug"/>
    <property type="match status" value="1"/>
</dbReference>
<feature type="domain" description="TonB-dependent receptor-like beta-barrel" evidence="12">
    <location>
        <begin position="213"/>
        <end position="519"/>
    </location>
</feature>
<evidence type="ECO:0000256" key="10">
    <source>
        <dbReference type="RuleBase" id="RU003357"/>
    </source>
</evidence>
<sequence length="677" mass="73860">MTKALLLATTILVAAPFTAAAQGGAPAVDTAQQGVLVFEPAFFADGSPNTALDMIARLPGFGLDTGDTDTRGFAGAAGNVLIDGGRPSSKSDSLDGILRRISAASVERIELIRGGASGIDMQGRSVVANVVLKRTVQIQTVLEANSYVYPDGHLGPLLQASWSRREGESQLEASLSATTDRTDDTGDGYRRRYNAAGVPIQTADLDRWDRFRNVRGTAAWQGLTRGGRLRVNGVLGWNKAENAIDTLIRTGAGRNERVENEGDEVEAELGLNWARALGERAELELTGLQRYEVDNDESRSFSGLNGVAFGGEGTAGETIGRAVLRFRPSDRWALEGGGEAAYNFLDSATAYVENGVPVPLPSASVKVEELRGEVFGQTTWRPDPSLTVEAALRVEVSEISQSGDSDLTRTFVYPKPRLQVTWSPVADHQLRLRVEREIGQLDFGDFVASADVDLNQVEGGNPELEPAKAWVLEAVYERRFWGEGALTLTAQFKRWEDLIDVIPLTGGFEAVGNIGDGSSSYQQIAVTLPMDRLGLPNARMVARATVSQSSVTDPLTGEGRRFSGQIAFGCGIDFNQDLGGGRWSYGFQHGCNLDDPVQYRIREVRNIEEEPFVTVYGQWKPRSDLTVRVDLGNATDREQRRERLIYSGPRNSAPLSFREERGTRMSPWLFIQIRKTL</sequence>
<dbReference type="SUPFAM" id="SSF56935">
    <property type="entry name" value="Porins"/>
    <property type="match status" value="1"/>
</dbReference>
<dbReference type="AlphaFoldDB" id="A0A258HH19"/>
<dbReference type="InterPro" id="IPR012910">
    <property type="entry name" value="Plug_dom"/>
</dbReference>
<evidence type="ECO:0000259" key="12">
    <source>
        <dbReference type="Pfam" id="PF00593"/>
    </source>
</evidence>
<evidence type="ECO:0000256" key="1">
    <source>
        <dbReference type="ARBA" id="ARBA00004571"/>
    </source>
</evidence>
<dbReference type="Gene3D" id="2.170.130.10">
    <property type="entry name" value="TonB-dependent receptor, plug domain"/>
    <property type="match status" value="1"/>
</dbReference>
<evidence type="ECO:0000313" key="14">
    <source>
        <dbReference type="EMBL" id="OYX55628.1"/>
    </source>
</evidence>
<evidence type="ECO:0000256" key="6">
    <source>
        <dbReference type="ARBA" id="ARBA00023077"/>
    </source>
</evidence>
<gene>
    <name evidence="14" type="ORF">B7Y86_13310</name>
</gene>
<dbReference type="InterPro" id="IPR000531">
    <property type="entry name" value="Beta-barrel_TonB"/>
</dbReference>
<comment type="caution">
    <text evidence="14">The sequence shown here is derived from an EMBL/GenBank/DDBJ whole genome shotgun (WGS) entry which is preliminary data.</text>
</comment>